<evidence type="ECO:0000313" key="3">
    <source>
        <dbReference type="Proteomes" id="UP000214596"/>
    </source>
</evidence>
<protein>
    <submittedName>
        <fullName evidence="2">DNA mismatch repair protein MutT</fullName>
    </submittedName>
</protein>
<proteinExistence type="predicted"/>
<organism evidence="2 3">
    <name type="scientific">Vibrio parahaemolyticus</name>
    <dbReference type="NCBI Taxonomy" id="670"/>
    <lineage>
        <taxon>Bacteria</taxon>
        <taxon>Pseudomonadati</taxon>
        <taxon>Pseudomonadota</taxon>
        <taxon>Gammaproteobacteria</taxon>
        <taxon>Vibrionales</taxon>
        <taxon>Vibrionaceae</taxon>
        <taxon>Vibrio</taxon>
    </lineage>
</organism>
<dbReference type="EMBL" id="NIXT01003254">
    <property type="protein sequence ID" value="OXE29441.1"/>
    <property type="molecule type" value="Genomic_DNA"/>
</dbReference>
<dbReference type="AlphaFoldDB" id="A0A227J2V3"/>
<accession>A0A227J2V3</accession>
<evidence type="ECO:0000313" key="2">
    <source>
        <dbReference type="EMBL" id="OXE29441.1"/>
    </source>
</evidence>
<dbReference type="STRING" id="670.ACZ92_08835"/>
<reference evidence="2 3" key="1">
    <citation type="journal article" date="2017" name="Appl. Environ. Microbiol.">
        <title>Parallel evolution of two clades of a major Atlantic endemic Vibrio parahaemolyticus pathogen lineage by independent acquisition of related pathogenicity islands.</title>
        <authorList>
            <person name="Xu F."/>
            <person name="Gonzalez-Escalona N."/>
            <person name="Drees K.P."/>
            <person name="Sebra R.P."/>
            <person name="Cooper V.S."/>
            <person name="Jones S.H."/>
            <person name="Whistler C.A."/>
        </authorList>
    </citation>
    <scope>NUCLEOTIDE SEQUENCE [LARGE SCALE GENOMIC DNA]</scope>
    <source>
        <strain evidence="2 3">MAVP-3</strain>
    </source>
</reference>
<dbReference type="Gene3D" id="3.90.79.10">
    <property type="entry name" value="Nucleoside Triphosphate Pyrophosphohydrolase"/>
    <property type="match status" value="1"/>
</dbReference>
<dbReference type="SUPFAM" id="SSF55811">
    <property type="entry name" value="Nudix"/>
    <property type="match status" value="1"/>
</dbReference>
<dbReference type="GO" id="GO:0003824">
    <property type="term" value="F:catalytic activity"/>
    <property type="evidence" value="ECO:0007669"/>
    <property type="project" value="UniProtKB-ARBA"/>
</dbReference>
<sequence length="53" mass="6001">MIDKVCPVVLRKQNQEILLFQHPLAGIQLVKGTVETFDESYITAAKRELAEES</sequence>
<feature type="domain" description="Nudix hydrolase" evidence="1">
    <location>
        <begin position="8"/>
        <end position="52"/>
    </location>
</feature>
<dbReference type="InterPro" id="IPR000086">
    <property type="entry name" value="NUDIX_hydrolase_dom"/>
</dbReference>
<evidence type="ECO:0000259" key="1">
    <source>
        <dbReference type="Pfam" id="PF00293"/>
    </source>
</evidence>
<name>A0A227J2V3_VIBPH</name>
<gene>
    <name evidence="2" type="ORF">CA163_28610</name>
</gene>
<comment type="caution">
    <text evidence="2">The sequence shown here is derived from an EMBL/GenBank/DDBJ whole genome shotgun (WGS) entry which is preliminary data.</text>
</comment>
<dbReference type="InterPro" id="IPR015797">
    <property type="entry name" value="NUDIX_hydrolase-like_dom_sf"/>
</dbReference>
<feature type="non-terminal residue" evidence="2">
    <location>
        <position position="53"/>
    </location>
</feature>
<dbReference type="Pfam" id="PF00293">
    <property type="entry name" value="NUDIX"/>
    <property type="match status" value="1"/>
</dbReference>
<dbReference type="Proteomes" id="UP000214596">
    <property type="component" value="Unassembled WGS sequence"/>
</dbReference>